<dbReference type="AlphaFoldDB" id="A0A7Y0FKM3"/>
<sequence length="190" mass="21384">MLVLLQAVRAVLPHPSPALEAALGASVRREELPARHLLLQPGQVARQLHFVERGLVRGYALHAGQEVSSWFMQEGDFVISIVSFFTQQPATEYLELLEPSVLHTISHAQLQALYHAFPEFNLVGRVLTERYYVQSEQRAYQLRTLPAAARYAQLVQQAPSLVQRVPLKHLASHLGIAPETLSRLRARREA</sequence>
<accession>A0A7Y0FKM3</accession>
<evidence type="ECO:0000313" key="2">
    <source>
        <dbReference type="EMBL" id="NML63690.1"/>
    </source>
</evidence>
<evidence type="ECO:0000313" key="3">
    <source>
        <dbReference type="Proteomes" id="UP000559626"/>
    </source>
</evidence>
<keyword evidence="3" id="KW-1185">Reference proteome</keyword>
<dbReference type="InterPro" id="IPR014710">
    <property type="entry name" value="RmlC-like_jellyroll"/>
</dbReference>
<dbReference type="EMBL" id="JABBGH010000001">
    <property type="protein sequence ID" value="NML63690.1"/>
    <property type="molecule type" value="Genomic_DNA"/>
</dbReference>
<dbReference type="CDD" id="cd00038">
    <property type="entry name" value="CAP_ED"/>
    <property type="match status" value="1"/>
</dbReference>
<dbReference type="InterPro" id="IPR018490">
    <property type="entry name" value="cNMP-bd_dom_sf"/>
</dbReference>
<comment type="caution">
    <text evidence="2">The sequence shown here is derived from an EMBL/GenBank/DDBJ whole genome shotgun (WGS) entry which is preliminary data.</text>
</comment>
<feature type="domain" description="Cyclic nucleotide-binding" evidence="1">
    <location>
        <begin position="30"/>
        <end position="114"/>
    </location>
</feature>
<dbReference type="RefSeq" id="WP_169529035.1">
    <property type="nucleotide sequence ID" value="NZ_JABBGH010000001.1"/>
</dbReference>
<dbReference type="Gene3D" id="2.60.120.10">
    <property type="entry name" value="Jelly Rolls"/>
    <property type="match status" value="1"/>
</dbReference>
<dbReference type="Proteomes" id="UP000559626">
    <property type="component" value="Unassembled WGS sequence"/>
</dbReference>
<name>A0A7Y0FKM3_9BACT</name>
<dbReference type="SUPFAM" id="SSF51206">
    <property type="entry name" value="cAMP-binding domain-like"/>
    <property type="match status" value="1"/>
</dbReference>
<protein>
    <submittedName>
        <fullName evidence="2">Crp/Fnr family transcriptional regulator</fullName>
    </submittedName>
</protein>
<organism evidence="2 3">
    <name type="scientific">Hymenobacter polaris</name>
    <dbReference type="NCBI Taxonomy" id="2682546"/>
    <lineage>
        <taxon>Bacteria</taxon>
        <taxon>Pseudomonadati</taxon>
        <taxon>Bacteroidota</taxon>
        <taxon>Cytophagia</taxon>
        <taxon>Cytophagales</taxon>
        <taxon>Hymenobacteraceae</taxon>
        <taxon>Hymenobacter</taxon>
    </lineage>
</organism>
<reference evidence="2 3" key="1">
    <citation type="submission" date="2020-04" db="EMBL/GenBank/DDBJ databases">
        <title>Hymenobacter polaris sp. nov., isolated from Arctic soil.</title>
        <authorList>
            <person name="Dahal R.H."/>
        </authorList>
    </citation>
    <scope>NUCLEOTIDE SEQUENCE [LARGE SCALE GENOMIC DNA]</scope>
    <source>
        <strain evidence="2 3">RP-2-7</strain>
    </source>
</reference>
<proteinExistence type="predicted"/>
<dbReference type="Pfam" id="PF00027">
    <property type="entry name" value="cNMP_binding"/>
    <property type="match status" value="1"/>
</dbReference>
<evidence type="ECO:0000259" key="1">
    <source>
        <dbReference type="Pfam" id="PF00027"/>
    </source>
</evidence>
<gene>
    <name evidence="2" type="ORF">HHL22_00550</name>
</gene>
<dbReference type="InterPro" id="IPR000595">
    <property type="entry name" value="cNMP-bd_dom"/>
</dbReference>